<sequence>MKKNESQSNFHFEPEFIILSKSRRKNDGIRSREGTM</sequence>
<reference evidence="1 3" key="1">
    <citation type="journal article" date="2008" name="Science">
        <title>The Physcomitrella genome reveals evolutionary insights into the conquest of land by plants.</title>
        <authorList>
            <person name="Rensing S."/>
            <person name="Lang D."/>
            <person name="Zimmer A."/>
            <person name="Terry A."/>
            <person name="Salamov A."/>
            <person name="Shapiro H."/>
            <person name="Nishiyama T."/>
            <person name="Perroud P.-F."/>
            <person name="Lindquist E."/>
            <person name="Kamisugi Y."/>
            <person name="Tanahashi T."/>
            <person name="Sakakibara K."/>
            <person name="Fujita T."/>
            <person name="Oishi K."/>
            <person name="Shin-I T."/>
            <person name="Kuroki Y."/>
            <person name="Toyoda A."/>
            <person name="Suzuki Y."/>
            <person name="Hashimoto A."/>
            <person name="Yamaguchi K."/>
            <person name="Sugano A."/>
            <person name="Kohara Y."/>
            <person name="Fujiyama A."/>
            <person name="Anterola A."/>
            <person name="Aoki S."/>
            <person name="Ashton N."/>
            <person name="Barbazuk W.B."/>
            <person name="Barker E."/>
            <person name="Bennetzen J."/>
            <person name="Bezanilla M."/>
            <person name="Blankenship R."/>
            <person name="Cho S.H."/>
            <person name="Dutcher S."/>
            <person name="Estelle M."/>
            <person name="Fawcett J.A."/>
            <person name="Gundlach H."/>
            <person name="Hanada K."/>
            <person name="Heyl A."/>
            <person name="Hicks K.A."/>
            <person name="Hugh J."/>
            <person name="Lohr M."/>
            <person name="Mayer K."/>
            <person name="Melkozernov A."/>
            <person name="Murata T."/>
            <person name="Nelson D."/>
            <person name="Pils B."/>
            <person name="Prigge M."/>
            <person name="Reiss B."/>
            <person name="Renner T."/>
            <person name="Rombauts S."/>
            <person name="Rushton P."/>
            <person name="Sanderfoot A."/>
            <person name="Schween G."/>
            <person name="Shiu S.-H."/>
            <person name="Stueber K."/>
            <person name="Theodoulou F.L."/>
            <person name="Tu H."/>
            <person name="Van de Peer Y."/>
            <person name="Verrier P.J."/>
            <person name="Waters E."/>
            <person name="Wood A."/>
            <person name="Yang L."/>
            <person name="Cove D."/>
            <person name="Cuming A."/>
            <person name="Hasebe M."/>
            <person name="Lucas S."/>
            <person name="Mishler D.B."/>
            <person name="Reski R."/>
            <person name="Grigoriev I."/>
            <person name="Quatrano R.S."/>
            <person name="Boore J.L."/>
        </authorList>
    </citation>
    <scope>NUCLEOTIDE SEQUENCE [LARGE SCALE GENOMIC DNA]</scope>
    <source>
        <strain evidence="2 3">cv. Gransden 2004</strain>
    </source>
</reference>
<keyword evidence="3" id="KW-1185">Reference proteome</keyword>
<dbReference type="Proteomes" id="UP000006727">
    <property type="component" value="Chromosome 4"/>
</dbReference>
<dbReference type="Gramene" id="Pp3c4_1662V3.1">
    <property type="protein sequence ID" value="Pp3c4_1662V3.1"/>
    <property type="gene ID" value="Pp3c4_1662"/>
</dbReference>
<proteinExistence type="predicted"/>
<organism evidence="1">
    <name type="scientific">Physcomitrium patens</name>
    <name type="common">Spreading-leaved earth moss</name>
    <name type="synonym">Physcomitrella patens</name>
    <dbReference type="NCBI Taxonomy" id="3218"/>
    <lineage>
        <taxon>Eukaryota</taxon>
        <taxon>Viridiplantae</taxon>
        <taxon>Streptophyta</taxon>
        <taxon>Embryophyta</taxon>
        <taxon>Bryophyta</taxon>
        <taxon>Bryophytina</taxon>
        <taxon>Bryopsida</taxon>
        <taxon>Funariidae</taxon>
        <taxon>Funariales</taxon>
        <taxon>Funariaceae</taxon>
        <taxon>Physcomitrium</taxon>
    </lineage>
</organism>
<dbReference type="EMBL" id="ABEU02000004">
    <property type="protein sequence ID" value="PNR54740.1"/>
    <property type="molecule type" value="Genomic_DNA"/>
</dbReference>
<reference evidence="1 3" key="2">
    <citation type="journal article" date="2018" name="Plant J.">
        <title>The Physcomitrella patens chromosome-scale assembly reveals moss genome structure and evolution.</title>
        <authorList>
            <person name="Lang D."/>
            <person name="Ullrich K.K."/>
            <person name="Murat F."/>
            <person name="Fuchs J."/>
            <person name="Jenkins J."/>
            <person name="Haas F.B."/>
            <person name="Piednoel M."/>
            <person name="Gundlach H."/>
            <person name="Van Bel M."/>
            <person name="Meyberg R."/>
            <person name="Vives C."/>
            <person name="Morata J."/>
            <person name="Symeonidi A."/>
            <person name="Hiss M."/>
            <person name="Muchero W."/>
            <person name="Kamisugi Y."/>
            <person name="Saleh O."/>
            <person name="Blanc G."/>
            <person name="Decker E.L."/>
            <person name="van Gessel N."/>
            <person name="Grimwood J."/>
            <person name="Hayes R.D."/>
            <person name="Graham S.W."/>
            <person name="Gunter L.E."/>
            <person name="McDaniel S.F."/>
            <person name="Hoernstein S.N.W."/>
            <person name="Larsson A."/>
            <person name="Li F.W."/>
            <person name="Perroud P.F."/>
            <person name="Phillips J."/>
            <person name="Ranjan P."/>
            <person name="Rokshar D.S."/>
            <person name="Rothfels C.J."/>
            <person name="Schneider L."/>
            <person name="Shu S."/>
            <person name="Stevenson D.W."/>
            <person name="Thummler F."/>
            <person name="Tillich M."/>
            <person name="Villarreal Aguilar J.C."/>
            <person name="Widiez T."/>
            <person name="Wong G.K."/>
            <person name="Wymore A."/>
            <person name="Zhang Y."/>
            <person name="Zimmer A.D."/>
            <person name="Quatrano R.S."/>
            <person name="Mayer K.F.X."/>
            <person name="Goodstein D."/>
            <person name="Casacuberta J.M."/>
            <person name="Vandepoele K."/>
            <person name="Reski R."/>
            <person name="Cuming A.C."/>
            <person name="Tuskan G.A."/>
            <person name="Maumus F."/>
            <person name="Salse J."/>
            <person name="Schmutz J."/>
            <person name="Rensing S.A."/>
        </authorList>
    </citation>
    <scope>NUCLEOTIDE SEQUENCE [LARGE SCALE GENOMIC DNA]</scope>
    <source>
        <strain evidence="2 3">cv. Gransden 2004</strain>
    </source>
</reference>
<dbReference type="AlphaFoldDB" id="A0A2K1KLS7"/>
<evidence type="ECO:0000313" key="2">
    <source>
        <dbReference type="EnsemblPlants" id="Pp3c4_1662V3.1"/>
    </source>
</evidence>
<gene>
    <name evidence="1" type="ORF">PHYPA_005633</name>
</gene>
<name>A0A2K1KLS7_PHYPA</name>
<dbReference type="EnsemblPlants" id="Pp3c4_1662V3.1">
    <property type="protein sequence ID" value="Pp3c4_1662V3.1"/>
    <property type="gene ID" value="Pp3c4_1662"/>
</dbReference>
<accession>A0A2K1KLS7</accession>
<evidence type="ECO:0000313" key="1">
    <source>
        <dbReference type="EMBL" id="PNR54740.1"/>
    </source>
</evidence>
<dbReference type="InParanoid" id="A0A2K1KLS7"/>
<protein>
    <submittedName>
        <fullName evidence="1 2">Uncharacterized protein</fullName>
    </submittedName>
</protein>
<reference evidence="2" key="3">
    <citation type="submission" date="2020-12" db="UniProtKB">
        <authorList>
            <consortium name="EnsemblPlants"/>
        </authorList>
    </citation>
    <scope>IDENTIFICATION</scope>
</reference>
<evidence type="ECO:0000313" key="3">
    <source>
        <dbReference type="Proteomes" id="UP000006727"/>
    </source>
</evidence>